<dbReference type="InterPro" id="IPR052355">
    <property type="entry name" value="CENP-V-like"/>
</dbReference>
<feature type="chain" id="PRO_5002544805" description="CENP-V/GFA domain-containing protein" evidence="5">
    <location>
        <begin position="20"/>
        <end position="336"/>
    </location>
</feature>
<evidence type="ECO:0000313" key="7">
    <source>
        <dbReference type="EMBL" id="KKY22568.1"/>
    </source>
</evidence>
<dbReference type="Gene3D" id="2.170.150.70">
    <property type="match status" value="1"/>
</dbReference>
<evidence type="ECO:0000256" key="3">
    <source>
        <dbReference type="ARBA" id="ARBA00022833"/>
    </source>
</evidence>
<dbReference type="InterPro" id="IPR006913">
    <property type="entry name" value="CENP-V/GFA"/>
</dbReference>
<feature type="domain" description="CENP-V/GFA" evidence="6">
    <location>
        <begin position="214"/>
        <end position="331"/>
    </location>
</feature>
<organism evidence="7 8">
    <name type="scientific">Diplodia seriata</name>
    <dbReference type="NCBI Taxonomy" id="420778"/>
    <lineage>
        <taxon>Eukaryota</taxon>
        <taxon>Fungi</taxon>
        <taxon>Dikarya</taxon>
        <taxon>Ascomycota</taxon>
        <taxon>Pezizomycotina</taxon>
        <taxon>Dothideomycetes</taxon>
        <taxon>Dothideomycetes incertae sedis</taxon>
        <taxon>Botryosphaeriales</taxon>
        <taxon>Botryosphaeriaceae</taxon>
        <taxon>Diplodia</taxon>
    </lineage>
</organism>
<evidence type="ECO:0000313" key="8">
    <source>
        <dbReference type="Proteomes" id="UP000034182"/>
    </source>
</evidence>
<reference evidence="7 8" key="2">
    <citation type="submission" date="2015-05" db="EMBL/GenBank/DDBJ databases">
        <title>Distinctive expansion of gene families associated with plant cell wall degradation and secondary metabolism in the genomes of grapevine trunk pathogens.</title>
        <authorList>
            <person name="Lawrence D.P."/>
            <person name="Travadon R."/>
            <person name="Rolshausen P.E."/>
            <person name="Baumgartner K."/>
        </authorList>
    </citation>
    <scope>NUCLEOTIDE SEQUENCE [LARGE SCALE GENOMIC DNA]</scope>
    <source>
        <strain evidence="7">DS831</strain>
    </source>
</reference>
<feature type="compositionally biased region" description="Low complexity" evidence="4">
    <location>
        <begin position="113"/>
        <end position="124"/>
    </location>
</feature>
<reference evidence="7 8" key="1">
    <citation type="submission" date="2015-03" db="EMBL/GenBank/DDBJ databases">
        <authorList>
            <person name="Morales-Cruz A."/>
            <person name="Amrine K.C."/>
            <person name="Cantu D."/>
        </authorList>
    </citation>
    <scope>NUCLEOTIDE SEQUENCE [LARGE SCALE GENOMIC DNA]</scope>
    <source>
        <strain evidence="7">DS831</strain>
    </source>
</reference>
<dbReference type="SUPFAM" id="SSF51316">
    <property type="entry name" value="Mss4-like"/>
    <property type="match status" value="1"/>
</dbReference>
<comment type="similarity">
    <text evidence="1">Belongs to the Gfa family.</text>
</comment>
<gene>
    <name evidence="7" type="ORF">UCDDS831_g03735</name>
</gene>
<name>A0A0G2GG03_9PEZI</name>
<protein>
    <recommendedName>
        <fullName evidence="6">CENP-V/GFA domain-containing protein</fullName>
    </recommendedName>
</protein>
<keyword evidence="2" id="KW-0479">Metal-binding</keyword>
<evidence type="ECO:0000256" key="4">
    <source>
        <dbReference type="SAM" id="MobiDB-lite"/>
    </source>
</evidence>
<evidence type="ECO:0000256" key="2">
    <source>
        <dbReference type="ARBA" id="ARBA00022723"/>
    </source>
</evidence>
<accession>A0A0G2GG03</accession>
<dbReference type="PANTHER" id="PTHR28620">
    <property type="entry name" value="CENTROMERE PROTEIN V"/>
    <property type="match status" value="1"/>
</dbReference>
<dbReference type="GO" id="GO:0016846">
    <property type="term" value="F:carbon-sulfur lyase activity"/>
    <property type="evidence" value="ECO:0007669"/>
    <property type="project" value="InterPro"/>
</dbReference>
<dbReference type="PANTHER" id="PTHR28620:SF1">
    <property type="entry name" value="CENP-V_GFA DOMAIN-CONTAINING PROTEIN"/>
    <property type="match status" value="1"/>
</dbReference>
<evidence type="ECO:0000256" key="5">
    <source>
        <dbReference type="SAM" id="SignalP"/>
    </source>
</evidence>
<evidence type="ECO:0000256" key="1">
    <source>
        <dbReference type="ARBA" id="ARBA00005495"/>
    </source>
</evidence>
<keyword evidence="3" id="KW-0862">Zinc</keyword>
<keyword evidence="5" id="KW-0732">Signal</keyword>
<feature type="signal peptide" evidence="5">
    <location>
        <begin position="1"/>
        <end position="19"/>
    </location>
</feature>
<dbReference type="AlphaFoldDB" id="A0A0G2GG03"/>
<dbReference type="InterPro" id="IPR011057">
    <property type="entry name" value="Mss4-like_sf"/>
</dbReference>
<sequence length="336" mass="35687">MRLLHPFASLIILANAAAGIETENGNGAPISSSLPTPSANSLLPTPSSPPNIINDDGDDNTTTTCLTPSASNNATNLLRNGDFAPALADGSPWTITGTLALLPGKWPSYGIDSVPSTSSSSSSPSSPPRRSPIDNDGHNDGTANAFYANVGAPSRREITLAQDFDGGGAAAGERKKLSFGIELRASRAKPPARRHSTPTNAMGFPEPTDEWSQHSGHCHCGAVRFSFKLSPPLSKYPANSCNCSVCTRNSYVVVYAQKTQFELQTPPDALSAYTFGLERSWHKFCKTCGSSVLIEVIPGKGPELIGVNLRMLDDFDMDKLVVNKLDGRSHGPEYKV</sequence>
<dbReference type="GO" id="GO:0046872">
    <property type="term" value="F:metal ion binding"/>
    <property type="evidence" value="ECO:0007669"/>
    <property type="project" value="UniProtKB-KW"/>
</dbReference>
<proteinExistence type="inferred from homology"/>
<dbReference type="EMBL" id="LAQI01000077">
    <property type="protein sequence ID" value="KKY22568.1"/>
    <property type="molecule type" value="Genomic_DNA"/>
</dbReference>
<dbReference type="Pfam" id="PF04828">
    <property type="entry name" value="GFA"/>
    <property type="match status" value="1"/>
</dbReference>
<feature type="compositionally biased region" description="Low complexity" evidence="4">
    <location>
        <begin position="30"/>
        <end position="62"/>
    </location>
</feature>
<comment type="caution">
    <text evidence="7">The sequence shown here is derived from an EMBL/GenBank/DDBJ whole genome shotgun (WGS) entry which is preliminary data.</text>
</comment>
<feature type="region of interest" description="Disordered" evidence="4">
    <location>
        <begin position="28"/>
        <end position="62"/>
    </location>
</feature>
<evidence type="ECO:0000259" key="6">
    <source>
        <dbReference type="PROSITE" id="PS51891"/>
    </source>
</evidence>
<feature type="region of interest" description="Disordered" evidence="4">
    <location>
        <begin position="113"/>
        <end position="146"/>
    </location>
</feature>
<dbReference type="Proteomes" id="UP000034182">
    <property type="component" value="Unassembled WGS sequence"/>
</dbReference>
<dbReference type="PROSITE" id="PS51891">
    <property type="entry name" value="CENP_V_GFA"/>
    <property type="match status" value="1"/>
</dbReference>